<dbReference type="Proteomes" id="UP000663834">
    <property type="component" value="Unassembled WGS sequence"/>
</dbReference>
<feature type="region of interest" description="Disordered" evidence="14">
    <location>
        <begin position="388"/>
        <end position="416"/>
    </location>
</feature>
<evidence type="ECO:0000313" key="15">
    <source>
        <dbReference type="EMBL" id="CAF1026953.1"/>
    </source>
</evidence>
<dbReference type="GO" id="GO:0072320">
    <property type="term" value="F:volume-sensitive chloride channel activity"/>
    <property type="evidence" value="ECO:0007669"/>
    <property type="project" value="TreeGrafter"/>
</dbReference>
<feature type="transmembrane region" description="Helical" evidence="13">
    <location>
        <begin position="134"/>
        <end position="155"/>
    </location>
</feature>
<keyword evidence="3 13" id="KW-0813">Transport</keyword>
<feature type="transmembrane region" description="Helical" evidence="13">
    <location>
        <begin position="87"/>
        <end position="113"/>
    </location>
</feature>
<evidence type="ECO:0000256" key="8">
    <source>
        <dbReference type="ARBA" id="ARBA00023136"/>
    </source>
</evidence>
<dbReference type="EMBL" id="CAJNOW010000153">
    <property type="protein sequence ID" value="CAF1254953.1"/>
    <property type="molecule type" value="Genomic_DNA"/>
</dbReference>
<dbReference type="Proteomes" id="UP000663855">
    <property type="component" value="Unassembled WGS sequence"/>
</dbReference>
<sequence>MDLVLTCLNISSSLPTIPIIDSLTNTPSHSYYNPNGKPIFQLISSSLTQSTFSIADVRSFLELFTSNDSHSFDTSAIIKLKPVTSTIVYTSVALALFIVLSVIFCIISCRNCCKREHNERNNRQRNKKCSKKSCYIVFILLIGAIVIGQMIFLAYQVSRAKVFLDDSIKEVNQEIYPKEISIHLEHLLQQLEKLDQYSTQTDSIIIKASQSLFVKAFDTILREEYVFDEIRRSVNYSEVHINELEELITPESNSLPAVMTAFQNIKNSNREMINDLKMPLQEPCDYANGQDAEIISIIINSLDLVHQQTRKFIDTIHDDILSHITPWQSAMIFNQDLEDQIRWYISLVLTILLVLIIVLGIIPIIALIIIFVCRMCCKQQRAASPKYHENSHRTKDYGRQRSSSIDDDKNWISTSQSSHCSSSARLCWMRIVFTPMVIIFILIVLVTGIFHGVDLFAQGACRTAHNDQPFLVSFFIDQLSGNNPNHLVINELDPQTLFTNIIDDCSNLVHFSEYFFQHHLIRLENDTEYAMNRLNKKVYDQFIIAIDHIKIGSHLDLLANFSGAIASAEIKEKVHEIEENLKNVEIQFNTILTMTPILPTRIVNQTNQDFKDYLKRVLNSTIDMCPLPLATIYKTDTMLCHNFASSFNGLWFGLFLYMFFITFGLCICGLCIYKRL</sequence>
<dbReference type="InterPro" id="IPR006990">
    <property type="entry name" value="Tweety"/>
</dbReference>
<evidence type="ECO:0000256" key="4">
    <source>
        <dbReference type="ARBA" id="ARBA00022475"/>
    </source>
</evidence>
<feature type="compositionally biased region" description="Basic and acidic residues" evidence="14">
    <location>
        <begin position="388"/>
        <end position="410"/>
    </location>
</feature>
<keyword evidence="11 13" id="KW-0868">Chloride</keyword>
<accession>A0A815AF59</accession>
<comment type="similarity">
    <text evidence="2 13">Belongs to the tweety family.</text>
</comment>
<evidence type="ECO:0000256" key="11">
    <source>
        <dbReference type="ARBA" id="ARBA00023214"/>
    </source>
</evidence>
<evidence type="ECO:0000256" key="13">
    <source>
        <dbReference type="RuleBase" id="RU361114"/>
    </source>
</evidence>
<comment type="caution">
    <text evidence="16">The sequence shown here is derived from an EMBL/GenBank/DDBJ whole genome shotgun (WGS) entry which is preliminary data.</text>
</comment>
<keyword evidence="5 13" id="KW-0812">Transmembrane</keyword>
<name>A0A815AF59_9BILA</name>
<feature type="transmembrane region" description="Helical" evidence="13">
    <location>
        <begin position="650"/>
        <end position="673"/>
    </location>
</feature>
<dbReference type="GO" id="GO:0034707">
    <property type="term" value="C:chloride channel complex"/>
    <property type="evidence" value="ECO:0007669"/>
    <property type="project" value="UniProtKB-UniRule"/>
</dbReference>
<dbReference type="GO" id="GO:0005229">
    <property type="term" value="F:intracellularly calcium-gated chloride channel activity"/>
    <property type="evidence" value="ECO:0007669"/>
    <property type="project" value="TreeGrafter"/>
</dbReference>
<dbReference type="EMBL" id="CAJNOV010000532">
    <property type="protein sequence ID" value="CAF1026953.1"/>
    <property type="molecule type" value="Genomic_DNA"/>
</dbReference>
<evidence type="ECO:0000313" key="18">
    <source>
        <dbReference type="Proteomes" id="UP000663834"/>
    </source>
</evidence>
<gene>
    <name evidence="15" type="ORF">CJN711_LOCUS3602</name>
    <name evidence="17" type="ORF">GIL414_LOCUS5524</name>
    <name evidence="16" type="ORF">KQP761_LOCUS2489</name>
</gene>
<dbReference type="GO" id="GO:0005886">
    <property type="term" value="C:plasma membrane"/>
    <property type="evidence" value="ECO:0007669"/>
    <property type="project" value="UniProtKB-SubCell"/>
</dbReference>
<comment type="function">
    <text evidence="13">Probable chloride channel.</text>
</comment>
<comment type="subcellular location">
    <subcellularLocation>
        <location evidence="1 13">Cell membrane</location>
        <topology evidence="1 13">Multi-pass membrane protein</topology>
    </subcellularLocation>
</comment>
<organism evidence="16 18">
    <name type="scientific">Rotaria magnacalcarata</name>
    <dbReference type="NCBI Taxonomy" id="392030"/>
    <lineage>
        <taxon>Eukaryota</taxon>
        <taxon>Metazoa</taxon>
        <taxon>Spiralia</taxon>
        <taxon>Gnathifera</taxon>
        <taxon>Rotifera</taxon>
        <taxon>Eurotatoria</taxon>
        <taxon>Bdelloidea</taxon>
        <taxon>Philodinida</taxon>
        <taxon>Philodinidae</taxon>
        <taxon>Rotaria</taxon>
    </lineage>
</organism>
<keyword evidence="4" id="KW-1003">Cell membrane</keyword>
<evidence type="ECO:0000256" key="2">
    <source>
        <dbReference type="ARBA" id="ARBA00009849"/>
    </source>
</evidence>
<dbReference type="PANTHER" id="PTHR12424:SF8">
    <property type="entry name" value="PROTEIN TWEETY"/>
    <property type="match status" value="1"/>
</dbReference>
<evidence type="ECO:0000313" key="17">
    <source>
        <dbReference type="EMBL" id="CAF3880595.1"/>
    </source>
</evidence>
<dbReference type="OrthoDB" id="10058974at2759"/>
<evidence type="ECO:0000256" key="12">
    <source>
        <dbReference type="ARBA" id="ARBA00023303"/>
    </source>
</evidence>
<proteinExistence type="inferred from homology"/>
<evidence type="ECO:0000313" key="16">
    <source>
        <dbReference type="EMBL" id="CAF1254953.1"/>
    </source>
</evidence>
<evidence type="ECO:0000256" key="10">
    <source>
        <dbReference type="ARBA" id="ARBA00023180"/>
    </source>
</evidence>
<evidence type="ECO:0000256" key="7">
    <source>
        <dbReference type="ARBA" id="ARBA00023065"/>
    </source>
</evidence>
<evidence type="ECO:0000256" key="1">
    <source>
        <dbReference type="ARBA" id="ARBA00004651"/>
    </source>
</evidence>
<feature type="transmembrane region" description="Helical" evidence="13">
    <location>
        <begin position="431"/>
        <end position="453"/>
    </location>
</feature>
<reference evidence="16" key="1">
    <citation type="submission" date="2021-02" db="EMBL/GenBank/DDBJ databases">
        <authorList>
            <person name="Nowell W R."/>
        </authorList>
    </citation>
    <scope>NUCLEOTIDE SEQUENCE</scope>
</reference>
<evidence type="ECO:0000256" key="9">
    <source>
        <dbReference type="ARBA" id="ARBA00023173"/>
    </source>
</evidence>
<dbReference type="EMBL" id="CAJOBJ010001465">
    <property type="protein sequence ID" value="CAF3880595.1"/>
    <property type="molecule type" value="Genomic_DNA"/>
</dbReference>
<evidence type="ECO:0000256" key="3">
    <source>
        <dbReference type="ARBA" id="ARBA00022448"/>
    </source>
</evidence>
<evidence type="ECO:0000256" key="14">
    <source>
        <dbReference type="SAM" id="MobiDB-lite"/>
    </source>
</evidence>
<keyword evidence="8 13" id="KW-0472">Membrane</keyword>
<keyword evidence="6 13" id="KW-1133">Transmembrane helix</keyword>
<dbReference type="PANTHER" id="PTHR12424">
    <property type="entry name" value="TWEETY-RELATED"/>
    <property type="match status" value="1"/>
</dbReference>
<keyword evidence="10" id="KW-0325">Glycoprotein</keyword>
<keyword evidence="12 13" id="KW-0407">Ion channel</keyword>
<feature type="transmembrane region" description="Helical" evidence="13">
    <location>
        <begin position="343"/>
        <end position="372"/>
    </location>
</feature>
<evidence type="ECO:0000256" key="5">
    <source>
        <dbReference type="ARBA" id="ARBA00022692"/>
    </source>
</evidence>
<keyword evidence="9 13" id="KW-0869">Chloride channel</keyword>
<protein>
    <recommendedName>
        <fullName evidence="13">Protein tweety homolog</fullName>
    </recommendedName>
</protein>
<evidence type="ECO:0000256" key="6">
    <source>
        <dbReference type="ARBA" id="ARBA00022989"/>
    </source>
</evidence>
<dbReference type="Proteomes" id="UP000681720">
    <property type="component" value="Unassembled WGS sequence"/>
</dbReference>
<dbReference type="AlphaFoldDB" id="A0A815AF59"/>
<keyword evidence="7 13" id="KW-0406">Ion transport</keyword>